<reference evidence="3" key="1">
    <citation type="journal article" date="2017" name="Nat. Commun.">
        <title>The North American bullfrog draft genome provides insight into hormonal regulation of long noncoding RNA.</title>
        <authorList>
            <person name="Hammond S.A."/>
            <person name="Warren R.L."/>
            <person name="Vandervalk B.P."/>
            <person name="Kucuk E."/>
            <person name="Khan H."/>
            <person name="Gibb E.A."/>
            <person name="Pandoh P."/>
            <person name="Kirk H."/>
            <person name="Zhao Y."/>
            <person name="Jones M."/>
            <person name="Mungall A.J."/>
            <person name="Coope R."/>
            <person name="Pleasance S."/>
            <person name="Moore R.A."/>
            <person name="Holt R.A."/>
            <person name="Round J.M."/>
            <person name="Ohora S."/>
            <person name="Walle B.V."/>
            <person name="Veldhoen N."/>
            <person name="Helbing C.C."/>
            <person name="Birol I."/>
        </authorList>
    </citation>
    <scope>NUCLEOTIDE SEQUENCE [LARGE SCALE GENOMIC DNA]</scope>
</reference>
<feature type="region of interest" description="Disordered" evidence="1">
    <location>
        <begin position="59"/>
        <end position="87"/>
    </location>
</feature>
<organism evidence="2 3">
    <name type="scientific">Aquarana catesbeiana</name>
    <name type="common">American bullfrog</name>
    <name type="synonym">Rana catesbeiana</name>
    <dbReference type="NCBI Taxonomy" id="8400"/>
    <lineage>
        <taxon>Eukaryota</taxon>
        <taxon>Metazoa</taxon>
        <taxon>Chordata</taxon>
        <taxon>Craniata</taxon>
        <taxon>Vertebrata</taxon>
        <taxon>Euteleostomi</taxon>
        <taxon>Amphibia</taxon>
        <taxon>Batrachia</taxon>
        <taxon>Anura</taxon>
        <taxon>Neobatrachia</taxon>
        <taxon>Ranoidea</taxon>
        <taxon>Ranidae</taxon>
        <taxon>Aquarana</taxon>
    </lineage>
</organism>
<proteinExistence type="predicted"/>
<protein>
    <submittedName>
        <fullName evidence="2">Uncharacterized protein</fullName>
    </submittedName>
</protein>
<dbReference type="AlphaFoldDB" id="A0A2G9Q993"/>
<evidence type="ECO:0000313" key="3">
    <source>
        <dbReference type="Proteomes" id="UP000228934"/>
    </source>
</evidence>
<name>A0A2G9Q993_AQUCT</name>
<sequence>MPLVTLTQPNPDRGKEPMKLALYHMTGCVQSQLVPECQQTTCIPITLIPPPIKRICHSPSEDQRNCHSSSEYPSTCHSSPEYPSQSI</sequence>
<feature type="compositionally biased region" description="Polar residues" evidence="1">
    <location>
        <begin position="66"/>
        <end position="87"/>
    </location>
</feature>
<evidence type="ECO:0000256" key="1">
    <source>
        <dbReference type="SAM" id="MobiDB-lite"/>
    </source>
</evidence>
<dbReference type="Proteomes" id="UP000228934">
    <property type="component" value="Unassembled WGS sequence"/>
</dbReference>
<evidence type="ECO:0000313" key="2">
    <source>
        <dbReference type="EMBL" id="PIO12177.1"/>
    </source>
</evidence>
<gene>
    <name evidence="2" type="ORF">AB205_0085030</name>
</gene>
<dbReference type="EMBL" id="KZ046418">
    <property type="protein sequence ID" value="PIO12177.1"/>
    <property type="molecule type" value="Genomic_DNA"/>
</dbReference>
<accession>A0A2G9Q993</accession>
<keyword evidence="3" id="KW-1185">Reference proteome</keyword>